<evidence type="ECO:0000259" key="8">
    <source>
        <dbReference type="Pfam" id="PF20637"/>
    </source>
</evidence>
<dbReference type="Gene3D" id="1.10.246.190">
    <property type="entry name" value="Autophagy protein Apg5, helix rich domain"/>
    <property type="match status" value="1"/>
</dbReference>
<dbReference type="GO" id="GO:0034274">
    <property type="term" value="C:Atg12-Atg5-Atg16 complex"/>
    <property type="evidence" value="ECO:0007669"/>
    <property type="project" value="TreeGrafter"/>
</dbReference>
<evidence type="ECO:0000256" key="2">
    <source>
        <dbReference type="ARBA" id="ARBA00006910"/>
    </source>
</evidence>
<accession>A0A4U0XE91</accession>
<keyword evidence="5 6" id="KW-0072">Autophagy</keyword>
<dbReference type="Pfam" id="PF04106">
    <property type="entry name" value="ATG5_UblB"/>
    <property type="match status" value="1"/>
</dbReference>
<dbReference type="EMBL" id="NAJQ01000200">
    <property type="protein sequence ID" value="TKA75214.1"/>
    <property type="molecule type" value="Genomic_DNA"/>
</dbReference>
<dbReference type="GO" id="GO:0034045">
    <property type="term" value="C:phagophore assembly site membrane"/>
    <property type="evidence" value="ECO:0007669"/>
    <property type="project" value="UniProtKB-SubCell"/>
</dbReference>
<comment type="function">
    <text evidence="6">Involved in cytoplasm to vacuole transport (Cvt) and autophagic vesicle formation.</text>
</comment>
<dbReference type="AlphaFoldDB" id="A0A4U0XE91"/>
<comment type="caution">
    <text evidence="10">The sequence shown here is derived from an EMBL/GenBank/DDBJ whole genome shotgun (WGS) entry which is preliminary data.</text>
</comment>
<keyword evidence="11" id="KW-1185">Reference proteome</keyword>
<dbReference type="GO" id="GO:0006995">
    <property type="term" value="P:cellular response to nitrogen starvation"/>
    <property type="evidence" value="ECO:0007669"/>
    <property type="project" value="TreeGrafter"/>
</dbReference>
<dbReference type="InterPro" id="IPR048940">
    <property type="entry name" value="ATG5_HBR"/>
</dbReference>
<gene>
    <name evidence="10" type="ORF">B0A55_05893</name>
</gene>
<dbReference type="InterPro" id="IPR048318">
    <property type="entry name" value="ATG5_UblB"/>
</dbReference>
<comment type="subcellular location">
    <subcellularLocation>
        <location evidence="1 6">Preautophagosomal structure membrane</location>
        <topology evidence="1 6">Peripheral membrane protein</topology>
    </subcellularLocation>
</comment>
<dbReference type="STRING" id="329884.A0A4U0XE91"/>
<dbReference type="GO" id="GO:0019776">
    <property type="term" value="F:Atg8-family ligase activity"/>
    <property type="evidence" value="ECO:0007669"/>
    <property type="project" value="TreeGrafter"/>
</dbReference>
<dbReference type="InterPro" id="IPR048939">
    <property type="entry name" value="ATG5_UblA"/>
</dbReference>
<keyword evidence="6" id="KW-0472">Membrane</keyword>
<dbReference type="OrthoDB" id="272162at2759"/>
<dbReference type="Proteomes" id="UP000309340">
    <property type="component" value="Unassembled WGS sequence"/>
</dbReference>
<dbReference type="InterPro" id="IPR042526">
    <property type="entry name" value="Atg5_HR"/>
</dbReference>
<dbReference type="GO" id="GO:0061908">
    <property type="term" value="C:phagophore"/>
    <property type="evidence" value="ECO:0007669"/>
    <property type="project" value="TreeGrafter"/>
</dbReference>
<dbReference type="FunFam" id="3.10.20.620:FF:000004">
    <property type="entry name" value="Autophagy protein 5"/>
    <property type="match status" value="1"/>
</dbReference>
<dbReference type="PANTHER" id="PTHR13040:SF2">
    <property type="entry name" value="AUTOPHAGY PROTEIN 5"/>
    <property type="match status" value="1"/>
</dbReference>
<comment type="similarity">
    <text evidence="2 6">Belongs to the ATG5 family.</text>
</comment>
<feature type="domain" description="Autophagy protein ATG5 UblB" evidence="7">
    <location>
        <begin position="218"/>
        <end position="327"/>
    </location>
</feature>
<dbReference type="Gene3D" id="3.10.20.620">
    <property type="match status" value="1"/>
</dbReference>
<evidence type="ECO:0000259" key="9">
    <source>
        <dbReference type="Pfam" id="PF20638"/>
    </source>
</evidence>
<dbReference type="GO" id="GO:0005776">
    <property type="term" value="C:autophagosome"/>
    <property type="evidence" value="ECO:0007669"/>
    <property type="project" value="TreeGrafter"/>
</dbReference>
<dbReference type="InterPro" id="IPR042527">
    <property type="entry name" value="Atg5_UblA_dom_sf"/>
</dbReference>
<sequence>MPPPTERIASLQSKIWSGSLPLEIRLAASDSRTYTDSDPYLIQYPRLSYLAFLLPRLHAFFVPWLITPDVPAHEAWLSFEDVPLKWHYPAGLLYDLYSGAEPVNLDRRVEKEEASASHGTVETAGGLAPIPWRLTIHYTDFPDGQLIPLDVEDKTMRDTFTNAMKEADFVRNGTARTAMSLSKRDSDSLWQAVLSHDRARFNDINTKLLSPPGLELRHVPIKIYLPTSASQTTSETIPEESRTTAAAATGHIRVVQALIPLQLSSPRPQPQTLGTALNSTLPAIFPSRRNPLLAQPVLHGAAAPMTANLAELSRAAAYTDGFLHVAVVMLR</sequence>
<evidence type="ECO:0000256" key="6">
    <source>
        <dbReference type="RuleBase" id="RU361202"/>
    </source>
</evidence>
<feature type="domain" description="Autophagy protein ATG5 UblA" evidence="9">
    <location>
        <begin position="15"/>
        <end position="138"/>
    </location>
</feature>
<organism evidence="10 11">
    <name type="scientific">Friedmanniomyces simplex</name>
    <dbReference type="NCBI Taxonomy" id="329884"/>
    <lineage>
        <taxon>Eukaryota</taxon>
        <taxon>Fungi</taxon>
        <taxon>Dikarya</taxon>
        <taxon>Ascomycota</taxon>
        <taxon>Pezizomycotina</taxon>
        <taxon>Dothideomycetes</taxon>
        <taxon>Dothideomycetidae</taxon>
        <taxon>Mycosphaerellales</taxon>
        <taxon>Teratosphaeriaceae</taxon>
        <taxon>Friedmanniomyces</taxon>
    </lineage>
</organism>
<name>A0A4U0XE91_9PEZI</name>
<protein>
    <recommendedName>
        <fullName evidence="6">Autophagy protein 5</fullName>
    </recommendedName>
</protein>
<evidence type="ECO:0000313" key="10">
    <source>
        <dbReference type="EMBL" id="TKA75214.1"/>
    </source>
</evidence>
<keyword evidence="6" id="KW-0813">Transport</keyword>
<dbReference type="Gene3D" id="3.10.20.90">
    <property type="entry name" value="Phosphatidylinositol 3-kinase Catalytic Subunit, Chain A, domain 1"/>
    <property type="match status" value="1"/>
</dbReference>
<dbReference type="GO" id="GO:0000422">
    <property type="term" value="P:autophagy of mitochondrion"/>
    <property type="evidence" value="ECO:0007669"/>
    <property type="project" value="TreeGrafter"/>
</dbReference>
<evidence type="ECO:0000256" key="1">
    <source>
        <dbReference type="ARBA" id="ARBA00004623"/>
    </source>
</evidence>
<dbReference type="GO" id="GO:0034727">
    <property type="term" value="P:piecemeal microautophagy of the nucleus"/>
    <property type="evidence" value="ECO:0007669"/>
    <property type="project" value="TreeGrafter"/>
</dbReference>
<comment type="subunit">
    <text evidence="6">Conjugated with ATG12.</text>
</comment>
<reference evidence="10 11" key="1">
    <citation type="submission" date="2017-03" db="EMBL/GenBank/DDBJ databases">
        <title>Genomes of endolithic fungi from Antarctica.</title>
        <authorList>
            <person name="Coleine C."/>
            <person name="Masonjones S."/>
            <person name="Stajich J.E."/>
        </authorList>
    </citation>
    <scope>NUCLEOTIDE SEQUENCE [LARGE SCALE GENOMIC DNA]</scope>
    <source>
        <strain evidence="10 11">CCFEE 5184</strain>
    </source>
</reference>
<keyword evidence="4 6" id="KW-0832">Ubl conjugation</keyword>
<evidence type="ECO:0000313" key="11">
    <source>
        <dbReference type="Proteomes" id="UP000309340"/>
    </source>
</evidence>
<feature type="domain" description="Autophagy protein ATG5 alpha-helical bundle region" evidence="8">
    <location>
        <begin position="154"/>
        <end position="210"/>
    </location>
</feature>
<evidence type="ECO:0000256" key="5">
    <source>
        <dbReference type="ARBA" id="ARBA00023006"/>
    </source>
</evidence>
<evidence type="ECO:0000259" key="7">
    <source>
        <dbReference type="Pfam" id="PF04106"/>
    </source>
</evidence>
<dbReference type="GO" id="GO:0044233">
    <property type="term" value="C:mitochondria-associated endoplasmic reticulum membrane contact site"/>
    <property type="evidence" value="ECO:0007669"/>
    <property type="project" value="TreeGrafter"/>
</dbReference>
<dbReference type="InterPro" id="IPR007239">
    <property type="entry name" value="Atg5"/>
</dbReference>
<dbReference type="Pfam" id="PF20637">
    <property type="entry name" value="ATG5_HBR"/>
    <property type="match status" value="1"/>
</dbReference>
<dbReference type="PANTHER" id="PTHR13040">
    <property type="entry name" value="AUTOPHAGY PROTEIN 5"/>
    <property type="match status" value="1"/>
</dbReference>
<dbReference type="Pfam" id="PF20638">
    <property type="entry name" value="ATG5_UblA"/>
    <property type="match status" value="1"/>
</dbReference>
<evidence type="ECO:0000256" key="3">
    <source>
        <dbReference type="ARBA" id="ARBA00022499"/>
    </source>
</evidence>
<keyword evidence="3 6" id="KW-1017">Isopeptide bond</keyword>
<evidence type="ECO:0000256" key="4">
    <source>
        <dbReference type="ARBA" id="ARBA00022843"/>
    </source>
</evidence>
<proteinExistence type="inferred from homology"/>